<dbReference type="Proteomes" id="UP000608579">
    <property type="component" value="Unassembled WGS sequence"/>
</dbReference>
<accession>A0A832ZU63</accession>
<evidence type="ECO:0000313" key="2">
    <source>
        <dbReference type="EMBL" id="HIQ29063.1"/>
    </source>
</evidence>
<protein>
    <recommendedName>
        <fullName evidence="1">Cyclophilin TM1367-like domain-containing protein</fullName>
    </recommendedName>
</protein>
<dbReference type="SUPFAM" id="SSF50891">
    <property type="entry name" value="Cyclophilin-like"/>
    <property type="match status" value="1"/>
</dbReference>
<dbReference type="InterPro" id="IPR029000">
    <property type="entry name" value="Cyclophilin-like_dom_sf"/>
</dbReference>
<proteinExistence type="predicted"/>
<evidence type="ECO:0000259" key="1">
    <source>
        <dbReference type="Pfam" id="PF04126"/>
    </source>
</evidence>
<name>A0A832ZU63_CALS0</name>
<dbReference type="InterPro" id="IPR025658">
    <property type="entry name" value="Cyclophilin_TM1367"/>
</dbReference>
<organism evidence="2 3">
    <name type="scientific">Caldiarchaeum subterraneum</name>
    <dbReference type="NCBI Taxonomy" id="311458"/>
    <lineage>
        <taxon>Archaea</taxon>
        <taxon>Nitrososphaerota</taxon>
        <taxon>Candidatus Caldarchaeales</taxon>
        <taxon>Candidatus Caldarchaeaceae</taxon>
        <taxon>Candidatus Caldarchaeum</taxon>
    </lineage>
</organism>
<dbReference type="Gene3D" id="2.40.100.20">
    <property type="match status" value="1"/>
</dbReference>
<dbReference type="Pfam" id="PF04126">
    <property type="entry name" value="Cyclophil_like"/>
    <property type="match status" value="1"/>
</dbReference>
<sequence length="122" mass="13718">MSSVKKQVKIAVENLQEVKAELVRFYAPITVDEIIRKLPLEGFLASWENAIYITVDVERGAEKPVTKLRKGDIFYWPPGRVVGVALEEHSARTQTVKVGRCIDDVEPLKGARNGSRMRISPL</sequence>
<dbReference type="AlphaFoldDB" id="A0A832ZU63"/>
<reference evidence="2" key="1">
    <citation type="journal article" date="2020" name="ISME J.">
        <title>Gammaproteobacteria mediating utilization of methyl-, sulfur- and petroleum organic compounds in deep ocean hydrothermal plumes.</title>
        <authorList>
            <person name="Zhou Z."/>
            <person name="Liu Y."/>
            <person name="Pan J."/>
            <person name="Cron B.R."/>
            <person name="Toner B.M."/>
            <person name="Anantharaman K."/>
            <person name="Breier J.A."/>
            <person name="Dick G.J."/>
            <person name="Li M."/>
        </authorList>
    </citation>
    <scope>NUCLEOTIDE SEQUENCE</scope>
    <source>
        <strain evidence="2">SZUA-1515</strain>
    </source>
</reference>
<comment type="caution">
    <text evidence="2">The sequence shown here is derived from an EMBL/GenBank/DDBJ whole genome shotgun (WGS) entry which is preliminary data.</text>
</comment>
<gene>
    <name evidence="2" type="ORF">EYH45_00700</name>
</gene>
<dbReference type="EMBL" id="DQVM01000012">
    <property type="protein sequence ID" value="HIQ29063.1"/>
    <property type="molecule type" value="Genomic_DNA"/>
</dbReference>
<feature type="domain" description="Cyclophilin TM1367-like" evidence="1">
    <location>
        <begin position="6"/>
        <end position="119"/>
    </location>
</feature>
<evidence type="ECO:0000313" key="3">
    <source>
        <dbReference type="Proteomes" id="UP000608579"/>
    </source>
</evidence>